<proteinExistence type="predicted"/>
<keyword evidence="3" id="KW-1185">Reference proteome</keyword>
<keyword evidence="2" id="KW-0223">Dioxygenase</keyword>
<dbReference type="Pfam" id="PF07883">
    <property type="entry name" value="Cupin_2"/>
    <property type="match status" value="1"/>
</dbReference>
<dbReference type="SUPFAM" id="SSF51182">
    <property type="entry name" value="RmlC-like cupins"/>
    <property type="match status" value="1"/>
</dbReference>
<feature type="domain" description="Cupin type-2" evidence="1">
    <location>
        <begin position="55"/>
        <end position="121"/>
    </location>
</feature>
<name>A0A7W6RGL4_9PROT</name>
<dbReference type="InterPro" id="IPR013096">
    <property type="entry name" value="Cupin_2"/>
</dbReference>
<evidence type="ECO:0000313" key="2">
    <source>
        <dbReference type="EMBL" id="MBB4267463.1"/>
    </source>
</evidence>
<dbReference type="InterPro" id="IPR011051">
    <property type="entry name" value="RmlC_Cupin_sf"/>
</dbReference>
<reference evidence="2 3" key="1">
    <citation type="submission" date="2020-08" db="EMBL/GenBank/DDBJ databases">
        <title>Genome sequencing of Purple Non-Sulfur Bacteria from various extreme environments.</title>
        <authorList>
            <person name="Mayer M."/>
        </authorList>
    </citation>
    <scope>NUCLEOTIDE SEQUENCE [LARGE SCALE GENOMIC DNA]</scope>
    <source>
        <strain evidence="2 3">JA131</strain>
    </source>
</reference>
<keyword evidence="2" id="KW-0560">Oxidoreductase</keyword>
<evidence type="ECO:0000259" key="1">
    <source>
        <dbReference type="Pfam" id="PF07883"/>
    </source>
</evidence>
<evidence type="ECO:0000313" key="3">
    <source>
        <dbReference type="Proteomes" id="UP000554286"/>
    </source>
</evidence>
<comment type="caution">
    <text evidence="2">The sequence shown here is derived from an EMBL/GenBank/DDBJ whole genome shotgun (WGS) entry which is preliminary data.</text>
</comment>
<dbReference type="Proteomes" id="UP000554286">
    <property type="component" value="Unassembled WGS sequence"/>
</dbReference>
<dbReference type="Gene3D" id="2.60.120.10">
    <property type="entry name" value="Jelly Rolls"/>
    <property type="match status" value="1"/>
</dbReference>
<dbReference type="EMBL" id="JACIGK010000027">
    <property type="protein sequence ID" value="MBB4267463.1"/>
    <property type="molecule type" value="Genomic_DNA"/>
</dbReference>
<gene>
    <name evidence="2" type="ORF">GGD89_003107</name>
</gene>
<organism evidence="2 3">
    <name type="scientific">Roseospira visakhapatnamensis</name>
    <dbReference type="NCBI Taxonomy" id="390880"/>
    <lineage>
        <taxon>Bacteria</taxon>
        <taxon>Pseudomonadati</taxon>
        <taxon>Pseudomonadota</taxon>
        <taxon>Alphaproteobacteria</taxon>
        <taxon>Rhodospirillales</taxon>
        <taxon>Rhodospirillaceae</taxon>
        <taxon>Roseospira</taxon>
    </lineage>
</organism>
<dbReference type="CDD" id="cd02222">
    <property type="entry name" value="cupin_TM1459-like"/>
    <property type="match status" value="1"/>
</dbReference>
<dbReference type="GO" id="GO:0051213">
    <property type="term" value="F:dioxygenase activity"/>
    <property type="evidence" value="ECO:0007669"/>
    <property type="project" value="UniProtKB-KW"/>
</dbReference>
<sequence length="170" mass="18558">MTDTPTPGLRRPSAPFRWEGVDVLAYKEEGGAPFKAVSRQVLFAEPVLSCELRYFECDPGGHTTLERHEHAHAVMLFRGGGLCLLGDRVRRVAVPDLVLIPPMTWHQFRAGADDPLGFLCMVNADRDRPRLPTEADLAALRALGPRVAAFLDGDLAGADGRDDALAEDRG</sequence>
<protein>
    <submittedName>
        <fullName evidence="2">Quercetin dioxygenase-like cupin family protein</fullName>
    </submittedName>
</protein>
<dbReference type="InterPro" id="IPR014710">
    <property type="entry name" value="RmlC-like_jellyroll"/>
</dbReference>
<dbReference type="AlphaFoldDB" id="A0A7W6RGL4"/>
<dbReference type="RefSeq" id="WP_184046881.1">
    <property type="nucleotide sequence ID" value="NZ_JACIGK010000027.1"/>
</dbReference>
<accession>A0A7W6RGL4</accession>